<protein>
    <submittedName>
        <fullName evidence="4">Metallo-hydrolase/oxidoreductase</fullName>
    </submittedName>
</protein>
<evidence type="ECO:0000313" key="4">
    <source>
        <dbReference type="EMBL" id="PWN25067.1"/>
    </source>
</evidence>
<dbReference type="GO" id="GO:0046872">
    <property type="term" value="F:metal ion binding"/>
    <property type="evidence" value="ECO:0007669"/>
    <property type="project" value="UniProtKB-KW"/>
</dbReference>
<reference evidence="4 5" key="1">
    <citation type="journal article" date="2018" name="Mol. Biol. Evol.">
        <title>Broad Genomic Sampling Reveals a Smut Pathogenic Ancestry of the Fungal Clade Ustilaginomycotina.</title>
        <authorList>
            <person name="Kijpornyongpan T."/>
            <person name="Mondo S.J."/>
            <person name="Barry K."/>
            <person name="Sandor L."/>
            <person name="Lee J."/>
            <person name="Lipzen A."/>
            <person name="Pangilinan J."/>
            <person name="LaButti K."/>
            <person name="Hainaut M."/>
            <person name="Henrissat B."/>
            <person name="Grigoriev I.V."/>
            <person name="Spatafora J.W."/>
            <person name="Aime M.C."/>
        </authorList>
    </citation>
    <scope>NUCLEOTIDE SEQUENCE [LARGE SCALE GENOMIC DNA]</scope>
    <source>
        <strain evidence="4 5">MCA 5214</strain>
    </source>
</reference>
<feature type="domain" description="Metallo-beta-lactamase" evidence="3">
    <location>
        <begin position="77"/>
        <end position="273"/>
    </location>
</feature>
<dbReference type="GeneID" id="37028779"/>
<dbReference type="GO" id="GO:0006749">
    <property type="term" value="P:glutathione metabolic process"/>
    <property type="evidence" value="ECO:0007669"/>
    <property type="project" value="InterPro"/>
</dbReference>
<dbReference type="GO" id="GO:0016787">
    <property type="term" value="F:hydrolase activity"/>
    <property type="evidence" value="ECO:0007669"/>
    <property type="project" value="UniProtKB-KW"/>
</dbReference>
<evidence type="ECO:0000256" key="1">
    <source>
        <dbReference type="ARBA" id="ARBA00022723"/>
    </source>
</evidence>
<dbReference type="CDD" id="cd07724">
    <property type="entry name" value="POD-like_MBL-fold"/>
    <property type="match status" value="1"/>
</dbReference>
<keyword evidence="4" id="KW-0378">Hydrolase</keyword>
<dbReference type="STRING" id="1569628.A0A316UI99"/>
<keyword evidence="5" id="KW-1185">Reference proteome</keyword>
<dbReference type="SMART" id="SM00849">
    <property type="entry name" value="Lactamase_B"/>
    <property type="match status" value="1"/>
</dbReference>
<proteinExistence type="predicted"/>
<dbReference type="OrthoDB" id="449487at2759"/>
<feature type="compositionally biased region" description="Low complexity" evidence="2">
    <location>
        <begin position="21"/>
        <end position="35"/>
    </location>
</feature>
<dbReference type="GO" id="GO:0050313">
    <property type="term" value="F:sulfur dioxygenase activity"/>
    <property type="evidence" value="ECO:0007669"/>
    <property type="project" value="InterPro"/>
</dbReference>
<dbReference type="InterPro" id="IPR001279">
    <property type="entry name" value="Metallo-B-lactamas"/>
</dbReference>
<dbReference type="AlphaFoldDB" id="A0A316UI99"/>
<accession>A0A316UI99</accession>
<dbReference type="Proteomes" id="UP000245884">
    <property type="component" value="Unassembled WGS sequence"/>
</dbReference>
<dbReference type="PANTHER" id="PTHR43084">
    <property type="entry name" value="PERSULFIDE DIOXYGENASE ETHE1"/>
    <property type="match status" value="1"/>
</dbReference>
<dbReference type="Pfam" id="PF00753">
    <property type="entry name" value="Lactamase_B"/>
    <property type="match status" value="1"/>
</dbReference>
<dbReference type="InterPro" id="IPR044528">
    <property type="entry name" value="POD-like_MBL-fold"/>
</dbReference>
<feature type="region of interest" description="Disordered" evidence="2">
    <location>
        <begin position="21"/>
        <end position="42"/>
    </location>
</feature>
<dbReference type="InterPro" id="IPR036866">
    <property type="entry name" value="RibonucZ/Hydroxyglut_hydro"/>
</dbReference>
<dbReference type="GO" id="GO:0070813">
    <property type="term" value="P:hydrogen sulfide metabolic process"/>
    <property type="evidence" value="ECO:0007669"/>
    <property type="project" value="TreeGrafter"/>
</dbReference>
<gene>
    <name evidence="4" type="ORF">BDZ90DRAFT_234285</name>
</gene>
<evidence type="ECO:0000313" key="5">
    <source>
        <dbReference type="Proteomes" id="UP000245884"/>
    </source>
</evidence>
<name>A0A316UI99_9BASI</name>
<dbReference type="SUPFAM" id="SSF56281">
    <property type="entry name" value="Metallo-hydrolase/oxidoreductase"/>
    <property type="match status" value="1"/>
</dbReference>
<organism evidence="4 5">
    <name type="scientific">Jaminaea rosea</name>
    <dbReference type="NCBI Taxonomy" id="1569628"/>
    <lineage>
        <taxon>Eukaryota</taxon>
        <taxon>Fungi</taxon>
        <taxon>Dikarya</taxon>
        <taxon>Basidiomycota</taxon>
        <taxon>Ustilaginomycotina</taxon>
        <taxon>Exobasidiomycetes</taxon>
        <taxon>Microstromatales</taxon>
        <taxon>Microstromatales incertae sedis</taxon>
        <taxon>Jaminaea</taxon>
    </lineage>
</organism>
<dbReference type="PANTHER" id="PTHR43084:SF1">
    <property type="entry name" value="PERSULFIDE DIOXYGENASE ETHE1, MITOCHONDRIAL"/>
    <property type="match status" value="1"/>
</dbReference>
<keyword evidence="1" id="KW-0479">Metal-binding</keyword>
<dbReference type="RefSeq" id="XP_025359679.1">
    <property type="nucleotide sequence ID" value="XM_025506956.1"/>
</dbReference>
<dbReference type="Gene3D" id="3.60.15.10">
    <property type="entry name" value="Ribonuclease Z/Hydroxyacylglutathione hydrolase-like"/>
    <property type="match status" value="1"/>
</dbReference>
<dbReference type="InterPro" id="IPR051682">
    <property type="entry name" value="Mito_Persulfide_Diox"/>
</dbReference>
<evidence type="ECO:0000256" key="2">
    <source>
        <dbReference type="SAM" id="MobiDB-lite"/>
    </source>
</evidence>
<sequence>MSTPLVTVPLRALARASRPSSRQILTASTRASSSRVAPTPAPTLARLSPRFEAIRTLATTTSSPTTQVTPFYHQATGSWTYVVTDVETRQAVVIDPVLDLDVSTGKVDSAPLQPVVDHLRNTNARCTRILETHVHADHLTGSRVLREMLLGAGGDVANIPIGIGAGVRKVQETIAPKYGINLDEVRAAFDEYHEPGSAIPLGNSQIRVHHMPGHTSDHLGYQVNQDIFTGDVILMPDIGTARTDFPGGASLDLAATLEKLIGLPRSTRIHVGHDYPPQGREARSCMTLEEQMENVHIQALKKGTFVQEREKRNKALGAPRLIHPSLQFNVAGGRLLRDHFVFPAVSTGEVAKAAFPKH</sequence>
<dbReference type="EMBL" id="KZ819677">
    <property type="protein sequence ID" value="PWN25067.1"/>
    <property type="molecule type" value="Genomic_DNA"/>
</dbReference>
<evidence type="ECO:0000259" key="3">
    <source>
        <dbReference type="SMART" id="SM00849"/>
    </source>
</evidence>